<feature type="non-terminal residue" evidence="1">
    <location>
        <position position="75"/>
    </location>
</feature>
<evidence type="ECO:0000313" key="2">
    <source>
        <dbReference type="Proteomes" id="UP000593568"/>
    </source>
</evidence>
<name>A0A7J9D843_9ROSI</name>
<proteinExistence type="predicted"/>
<reference evidence="1 2" key="1">
    <citation type="journal article" date="2019" name="Genome Biol. Evol.">
        <title>Insights into the evolution of the New World diploid cottons (Gossypium, subgenus Houzingenia) based on genome sequencing.</title>
        <authorList>
            <person name="Grover C.E."/>
            <person name="Arick M.A. 2nd"/>
            <person name="Thrash A."/>
            <person name="Conover J.L."/>
            <person name="Sanders W.S."/>
            <person name="Peterson D.G."/>
            <person name="Frelichowski J.E."/>
            <person name="Scheffler J.A."/>
            <person name="Scheffler B.E."/>
            <person name="Wendel J.F."/>
        </authorList>
    </citation>
    <scope>NUCLEOTIDE SEQUENCE [LARGE SCALE GENOMIC DNA]</scope>
    <source>
        <strain evidence="1">8</strain>
        <tissue evidence="1">Leaf</tissue>
    </source>
</reference>
<gene>
    <name evidence="1" type="ORF">Gotri_020044</name>
</gene>
<feature type="non-terminal residue" evidence="1">
    <location>
        <position position="1"/>
    </location>
</feature>
<accession>A0A7J9D843</accession>
<keyword evidence="2" id="KW-1185">Reference proteome</keyword>
<organism evidence="1 2">
    <name type="scientific">Gossypium trilobum</name>
    <dbReference type="NCBI Taxonomy" id="34281"/>
    <lineage>
        <taxon>Eukaryota</taxon>
        <taxon>Viridiplantae</taxon>
        <taxon>Streptophyta</taxon>
        <taxon>Embryophyta</taxon>
        <taxon>Tracheophyta</taxon>
        <taxon>Spermatophyta</taxon>
        <taxon>Magnoliopsida</taxon>
        <taxon>eudicotyledons</taxon>
        <taxon>Gunneridae</taxon>
        <taxon>Pentapetalae</taxon>
        <taxon>rosids</taxon>
        <taxon>malvids</taxon>
        <taxon>Malvales</taxon>
        <taxon>Malvaceae</taxon>
        <taxon>Malvoideae</taxon>
        <taxon>Gossypium</taxon>
    </lineage>
</organism>
<protein>
    <submittedName>
        <fullName evidence="1">Uncharacterized protein</fullName>
    </submittedName>
</protein>
<dbReference type="EMBL" id="JABEZW010000001">
    <property type="protein sequence ID" value="MBA0756907.1"/>
    <property type="molecule type" value="Genomic_DNA"/>
</dbReference>
<dbReference type="AlphaFoldDB" id="A0A7J9D843"/>
<dbReference type="Proteomes" id="UP000593568">
    <property type="component" value="Unassembled WGS sequence"/>
</dbReference>
<sequence length="75" mass="8136">SIPSTSENHGGGTLSAQTLSRTRCSVNWRNDPEIKTTPSSTCRARLCCSNTCFGCSKTPILNLSHWRSSSSFTLV</sequence>
<evidence type="ECO:0000313" key="1">
    <source>
        <dbReference type="EMBL" id="MBA0756907.1"/>
    </source>
</evidence>
<comment type="caution">
    <text evidence="1">The sequence shown here is derived from an EMBL/GenBank/DDBJ whole genome shotgun (WGS) entry which is preliminary data.</text>
</comment>